<dbReference type="PANTHER" id="PTHR12203:SF35">
    <property type="entry name" value="PROTEIN O-GLUCOSYLTRANSFERASE 1"/>
    <property type="match status" value="1"/>
</dbReference>
<keyword evidence="2" id="KW-0808">Transferase</keyword>
<gene>
    <name evidence="5" type="ORF">MIND_01159200</name>
</gene>
<evidence type="ECO:0000256" key="2">
    <source>
        <dbReference type="ARBA" id="ARBA00022679"/>
    </source>
</evidence>
<feature type="domain" description="Glycosyl transferase CAP10" evidence="4">
    <location>
        <begin position="407"/>
        <end position="726"/>
    </location>
</feature>
<dbReference type="OrthoDB" id="202415at2759"/>
<organism evidence="5 6">
    <name type="scientific">Mycena indigotica</name>
    <dbReference type="NCBI Taxonomy" id="2126181"/>
    <lineage>
        <taxon>Eukaryota</taxon>
        <taxon>Fungi</taxon>
        <taxon>Dikarya</taxon>
        <taxon>Basidiomycota</taxon>
        <taxon>Agaricomycotina</taxon>
        <taxon>Agaricomycetes</taxon>
        <taxon>Agaricomycetidae</taxon>
        <taxon>Agaricales</taxon>
        <taxon>Marasmiineae</taxon>
        <taxon>Mycenaceae</taxon>
        <taxon>Mycena</taxon>
    </lineage>
</organism>
<evidence type="ECO:0000313" key="6">
    <source>
        <dbReference type="Proteomes" id="UP000636479"/>
    </source>
</evidence>
<feature type="compositionally biased region" description="Acidic residues" evidence="3">
    <location>
        <begin position="50"/>
        <end position="59"/>
    </location>
</feature>
<feature type="region of interest" description="Disordered" evidence="3">
    <location>
        <begin position="375"/>
        <end position="394"/>
    </location>
</feature>
<evidence type="ECO:0000256" key="1">
    <source>
        <dbReference type="ARBA" id="ARBA00010118"/>
    </source>
</evidence>
<accession>A0A8H6S5B1</accession>
<proteinExistence type="inferred from homology"/>
<dbReference type="Proteomes" id="UP000636479">
    <property type="component" value="Unassembled WGS sequence"/>
</dbReference>
<dbReference type="PANTHER" id="PTHR12203">
    <property type="entry name" value="KDEL LYS-ASP-GLU-LEU CONTAINING - RELATED"/>
    <property type="match status" value="1"/>
</dbReference>
<feature type="compositionally biased region" description="Acidic residues" evidence="3">
    <location>
        <begin position="706"/>
        <end position="716"/>
    </location>
</feature>
<dbReference type="SMART" id="SM00672">
    <property type="entry name" value="CAP10"/>
    <property type="match status" value="1"/>
</dbReference>
<feature type="region of interest" description="Disordered" evidence="3">
    <location>
        <begin position="1"/>
        <end position="71"/>
    </location>
</feature>
<dbReference type="GeneID" id="59350631"/>
<dbReference type="EMBL" id="JACAZF010000011">
    <property type="protein sequence ID" value="KAF7292613.1"/>
    <property type="molecule type" value="Genomic_DNA"/>
</dbReference>
<dbReference type="InterPro" id="IPR051091">
    <property type="entry name" value="O-Glucosyltr/Glycosyltrsf_90"/>
</dbReference>
<feature type="compositionally biased region" description="Low complexity" evidence="3">
    <location>
        <begin position="552"/>
        <end position="567"/>
    </location>
</feature>
<evidence type="ECO:0000313" key="5">
    <source>
        <dbReference type="EMBL" id="KAF7292613.1"/>
    </source>
</evidence>
<sequence>MGSLYPDVESGLKRSPGSSERDADVFGQAKRRKGPRDVTPPVTSAKIDLDLEQDGESDDKDVSDNGMHNDTRKRPAVSTLAIYGWFHRHSGYLFLLAVFLAFLRAGLHAAAPPPSPTLSGSASYPASLAARAKSYLLLGPRSQIHPIPGLMDAADARYRAKLSRQSTTLAAAVAEYKKRYGRPPPAGFDKWYAFAKKAGFVMIDEFDAVVEDLEPFWSLAGEEVRRRTELVGALPSVDVVKIRGGEAKAVSGGKGFDDSEAGARAKGFKSMLERFVVDLPDMDFAINAKAEGRVVVPWEHIAHPNLTDFNPPWPSADWAGKGSVWEAWRRTCPPTSPARRLYSSLGSGWAGTAGARDRLAEGYYAWQARLLGGGGGSSPKKEMGTASGTGTGSEFSFARETGSRTVDFCKNPGQRYEQGHFFSDWRTYPLLVPIFSPGRAQGFADIRIPSHYYYGGTRRYTYAWDPINLEQRVTDPMEVPWEKKRDAVWWRGASTGGGSSPSGFGHGYQRHRFLRMSSVGHVPTTGADGDRTTAVTFEVSDKSAVENGKLESSSLSTSASTSGAPTSSYVDKGFRTSRVPLARLNKEVMDVAFVKEVVRIGPEHRVGDSVELGVSWGYKYLLDLDGMGYSGRFMAFLASDSVPLKNTIYDEFFSGWIEPWVHYIPLSTSYSEVYNIVSYFSGPAPSVLDAAGLSKTPYYGAPPSGDWEDEEDEEIEPGDKQRRQYEVQRQMSVVDPGRSVATGEGDRRARRIARAGKQWKATMGRKIDMEVYVYRLAIEYARLWADDRDLMSYTGP</sequence>
<dbReference type="GO" id="GO:0016740">
    <property type="term" value="F:transferase activity"/>
    <property type="evidence" value="ECO:0007669"/>
    <property type="project" value="UniProtKB-KW"/>
</dbReference>
<dbReference type="Pfam" id="PF05686">
    <property type="entry name" value="Glyco_transf_90"/>
    <property type="match status" value="1"/>
</dbReference>
<comment type="similarity">
    <text evidence="1">Belongs to the glycosyltransferase 90 family.</text>
</comment>
<feature type="compositionally biased region" description="Basic and acidic residues" evidence="3">
    <location>
        <begin position="717"/>
        <end position="726"/>
    </location>
</feature>
<keyword evidence="6" id="KW-1185">Reference proteome</keyword>
<feature type="region of interest" description="Disordered" evidence="3">
    <location>
        <begin position="701"/>
        <end position="729"/>
    </location>
</feature>
<feature type="region of interest" description="Disordered" evidence="3">
    <location>
        <begin position="548"/>
        <end position="567"/>
    </location>
</feature>
<protein>
    <submittedName>
        <fullName evidence="5">CAP10 domain-containing protein</fullName>
    </submittedName>
</protein>
<dbReference type="RefSeq" id="XP_037215041.1">
    <property type="nucleotide sequence ID" value="XM_037368115.1"/>
</dbReference>
<evidence type="ECO:0000259" key="4">
    <source>
        <dbReference type="SMART" id="SM00672"/>
    </source>
</evidence>
<feature type="compositionally biased region" description="Basic and acidic residues" evidence="3">
    <location>
        <begin position="60"/>
        <end position="71"/>
    </location>
</feature>
<dbReference type="AlphaFoldDB" id="A0A8H6S5B1"/>
<evidence type="ECO:0000256" key="3">
    <source>
        <dbReference type="SAM" id="MobiDB-lite"/>
    </source>
</evidence>
<name>A0A8H6S5B1_9AGAR</name>
<dbReference type="InterPro" id="IPR006598">
    <property type="entry name" value="CAP10"/>
</dbReference>
<reference evidence="5" key="1">
    <citation type="submission" date="2020-05" db="EMBL/GenBank/DDBJ databases">
        <title>Mycena genomes resolve the evolution of fungal bioluminescence.</title>
        <authorList>
            <person name="Tsai I.J."/>
        </authorList>
    </citation>
    <scope>NUCLEOTIDE SEQUENCE</scope>
    <source>
        <strain evidence="5">171206Taipei</strain>
    </source>
</reference>
<comment type="caution">
    <text evidence="5">The sequence shown here is derived from an EMBL/GenBank/DDBJ whole genome shotgun (WGS) entry which is preliminary data.</text>
</comment>